<feature type="coiled-coil region" evidence="1">
    <location>
        <begin position="160"/>
        <end position="214"/>
    </location>
</feature>
<feature type="coiled-coil region" evidence="1">
    <location>
        <begin position="332"/>
        <end position="368"/>
    </location>
</feature>
<evidence type="ECO:0000313" key="3">
    <source>
        <dbReference type="Proteomes" id="UP000604046"/>
    </source>
</evidence>
<protein>
    <submittedName>
        <fullName evidence="2">Uncharacterized protein</fullName>
    </submittedName>
</protein>
<dbReference type="OrthoDB" id="10661005at2759"/>
<evidence type="ECO:0000313" key="2">
    <source>
        <dbReference type="EMBL" id="CAE7359170.1"/>
    </source>
</evidence>
<dbReference type="AlphaFoldDB" id="A0A812PUK7"/>
<keyword evidence="3" id="KW-1185">Reference proteome</keyword>
<reference evidence="2" key="1">
    <citation type="submission" date="2021-02" db="EMBL/GenBank/DDBJ databases">
        <authorList>
            <person name="Dougan E. K."/>
            <person name="Rhodes N."/>
            <person name="Thang M."/>
            <person name="Chan C."/>
        </authorList>
    </citation>
    <scope>NUCLEOTIDE SEQUENCE</scope>
</reference>
<sequence>MKELQANAVRDTERCVRTAKLNFDSATRDVERAEKEVTALAASDQFTAGVQQLKERLQEAQKKLDDHKNARRDYEQAAQASKAFGDLASRLATVEMDCDKAAIMAEPVAKTLDTAPKELSPADLRETKEAVRIAQAKLAPIARLITAKATGLRGTMLEKMSDLQARAQACQVQLDKAQKTIDEAQSRVAAMPLLNQAAERLAAVEEILEKMRETEAPFLMGIENLPPEEAKPVLDKMDKAAALALSAVADAHKYVSLKMVEVGRLAEVTAADARRELEKVKRQLDANAERVRKFQLDTTARRKNHVVFSMKEQVDAAEVAVQRMQSLAGVLRKATTEKMEECLEEAHAAELEAQSAVALARREVQERQPEVRGPNGQVAALKNNSEVLRCKVRVSHMESELAKFRRLAQEAGEKIKVFTSLRDICQDVNQAEAEAERLSAAAQQWGHLPPEEDDRALATLKATVSNTTAEVEQKIQASQGLELKELRSIFGRIQKIQKAIDGIKETIQERSRSQCLGKVKEAVGALGQLEKKLASLLAAAAKPAELPINSLPDLLQEAKAVAEEAAEVQSLLSSSQKMQLTLDAKVEFARLQVRCKAADRKVKATLSLVSTSYQRLTSEACEAVLMALRLAARRGEGNLYQPDQLFDELADNTEEVSQQQLADFFGRYGLECGLSEEKVPVALQLLAPHGLTRRAFSAMLSDYQRVMRATTITDKFESQSSQEVRKLQVDELLEIQGTIRKDEPLGLERVPCVALVDGVSGWVTVRAKNGVENLTSAKKPYLWCAKAVPLRSHSSSDEVIRELQPGECLELLEGPKEEYLGQEQRLRGVACGEETSGWLQVRSPDGDVVAKESSDVYKCVAAIAMTDVADFESCNMLRRIDVGEALELLDDEVSEGAGSRRQKFRACKDGAEGWVTIAGNQGTSYLKQVKRHYICLRASPIHADLGAESGVLRVLMAGEAFRAFEDPKDVNGGQQRTVYVARAVKDGAEGWVVVTAGEVVPWSLRTLRTLGFPCFRAFYKSYSLRP</sequence>
<feature type="coiled-coil region" evidence="1">
    <location>
        <begin position="270"/>
        <end position="297"/>
    </location>
</feature>
<accession>A0A812PUK7</accession>
<organism evidence="2 3">
    <name type="scientific">Symbiodinium natans</name>
    <dbReference type="NCBI Taxonomy" id="878477"/>
    <lineage>
        <taxon>Eukaryota</taxon>
        <taxon>Sar</taxon>
        <taxon>Alveolata</taxon>
        <taxon>Dinophyceae</taxon>
        <taxon>Suessiales</taxon>
        <taxon>Symbiodiniaceae</taxon>
        <taxon>Symbiodinium</taxon>
    </lineage>
</organism>
<evidence type="ECO:0000256" key="1">
    <source>
        <dbReference type="SAM" id="Coils"/>
    </source>
</evidence>
<proteinExistence type="predicted"/>
<feature type="coiled-coil region" evidence="1">
    <location>
        <begin position="16"/>
        <end position="77"/>
    </location>
</feature>
<name>A0A812PUK7_9DINO</name>
<comment type="caution">
    <text evidence="2">The sequence shown here is derived from an EMBL/GenBank/DDBJ whole genome shotgun (WGS) entry which is preliminary data.</text>
</comment>
<keyword evidence="1" id="KW-0175">Coiled coil</keyword>
<dbReference type="EMBL" id="CAJNDS010002170">
    <property type="protein sequence ID" value="CAE7359170.1"/>
    <property type="molecule type" value="Genomic_DNA"/>
</dbReference>
<gene>
    <name evidence="2" type="ORF">SNAT2548_LOCUS19243</name>
</gene>
<dbReference type="Proteomes" id="UP000604046">
    <property type="component" value="Unassembled WGS sequence"/>
</dbReference>